<dbReference type="KEGG" id="aei:AOY20_14375"/>
<dbReference type="EMBL" id="CP012808">
    <property type="protein sequence ID" value="ALH96629.1"/>
    <property type="molecule type" value="Genomic_DNA"/>
</dbReference>
<proteinExistence type="predicted"/>
<evidence type="ECO:0000313" key="2">
    <source>
        <dbReference type="Proteomes" id="UP000064939"/>
    </source>
</evidence>
<dbReference type="AlphaFoldDB" id="A0A0N9W430"/>
<dbReference type="RefSeq" id="WP_054582498.1">
    <property type="nucleotide sequence ID" value="NZ_CP012808.1"/>
</dbReference>
<evidence type="ECO:0000313" key="1">
    <source>
        <dbReference type="EMBL" id="ALH96629.1"/>
    </source>
</evidence>
<name>A0A0N9W430_9GAMM</name>
<dbReference type="STRING" id="1324350.AOY20_14375"/>
<keyword evidence="2" id="KW-1185">Reference proteome</keyword>
<reference evidence="1 2" key="1">
    <citation type="journal article" date="2015" name="Int. J. Syst. Evol. Microbiol.">
        <title>Acinetobacter equi sp. nov. isolated from horse faeces.</title>
        <authorList>
            <person name="Poppel M.T."/>
            <person name="Skiebe E."/>
            <person name="Laue M."/>
            <person name="Bergmann H."/>
            <person name="Ebersberger I."/>
            <person name="Garn T."/>
            <person name="Fruth A."/>
            <person name="Baumgardt S."/>
            <person name="Busse H.J."/>
            <person name="Wilharm G."/>
        </authorList>
    </citation>
    <scope>NUCLEOTIDE SEQUENCE [LARGE SCALE GENOMIC DNA]</scope>
    <source>
        <strain evidence="1 2">114</strain>
    </source>
</reference>
<accession>A0A0N9W430</accession>
<protein>
    <submittedName>
        <fullName evidence="1">Uncharacterized protein</fullName>
    </submittedName>
</protein>
<organism evidence="1 2">
    <name type="scientific">Acinetobacter equi</name>
    <dbReference type="NCBI Taxonomy" id="1324350"/>
    <lineage>
        <taxon>Bacteria</taxon>
        <taxon>Pseudomonadati</taxon>
        <taxon>Pseudomonadota</taxon>
        <taxon>Gammaproteobacteria</taxon>
        <taxon>Moraxellales</taxon>
        <taxon>Moraxellaceae</taxon>
        <taxon>Acinetobacter</taxon>
    </lineage>
</organism>
<gene>
    <name evidence="1" type="ORF">AOY20_14375</name>
</gene>
<sequence>MIYEGSADSVGNKFRAYYFSLQAAVVVQTANPVQVTEGLHNKNIIYNPVVGANNVAILVQAPVYGELATANSTTTVQYYANNYLPTLNINTTDGTRWIGIDLGSQQLVATGQQGNIY</sequence>
<dbReference type="Proteomes" id="UP000064939">
    <property type="component" value="Chromosome"/>
</dbReference>